<sequence length="537" mass="59265">MTSDRIRLLLGFAAALLAVATANARLNCDFESDCCWHSPDGTWTQTEKADEPWFRRIFRGIGRKGLPAGAFVSKTVVGKEAKPQPWESCDFCSATGVVNVDFRHWQSPTAITNLCWSVANQTRFDSEQCEIIHSYNSEDALSLDLYVPKNTPIKIGFLLTNRGSRSQAVAVIDKVHVQTEFCSLNVRRLPTVVVHKKPKVIPTTNFTSVPAVTKETPPPTTTTVQTTSTTTLATTTTTTTLATTKAPATVVPLTFPTLFPPLKFTLPPMFSITPGPLEDILRSMPQVPGFPLPKARQAPGMSAPRKISIQKRPAPAMTIKAKPTPKPSDDPLTDMFGKEFVDFLSPDFDSTKSDGDENSITEDDSVKLETKGDVCNTVGGCLFDHGMCGYRNSKILSNKGKFVRGISGKSVFVETRLQPGDVAVFETRTRMEEPHVVLFDWLEFTEGEKLSACCYTPGRTPQDLVCPMESESYTTTDIVWKPGRIECPTNTTKIMFICENYGRVDGVCALDTIRLFKQSDVAMQFPCQQSVFAQKQL</sequence>
<dbReference type="Proteomes" id="UP000095287">
    <property type="component" value="Unplaced"/>
</dbReference>
<evidence type="ECO:0000256" key="1">
    <source>
        <dbReference type="SAM" id="SignalP"/>
    </source>
</evidence>
<feature type="signal peptide" evidence="1">
    <location>
        <begin position="1"/>
        <end position="24"/>
    </location>
</feature>
<evidence type="ECO:0000313" key="2">
    <source>
        <dbReference type="Proteomes" id="UP000095287"/>
    </source>
</evidence>
<dbReference type="WBParaSite" id="L893_g21408.t1">
    <property type="protein sequence ID" value="L893_g21408.t1"/>
    <property type="gene ID" value="L893_g21408"/>
</dbReference>
<organism evidence="2 3">
    <name type="scientific">Steinernema glaseri</name>
    <dbReference type="NCBI Taxonomy" id="37863"/>
    <lineage>
        <taxon>Eukaryota</taxon>
        <taxon>Metazoa</taxon>
        <taxon>Ecdysozoa</taxon>
        <taxon>Nematoda</taxon>
        <taxon>Chromadorea</taxon>
        <taxon>Rhabditida</taxon>
        <taxon>Tylenchina</taxon>
        <taxon>Panagrolaimomorpha</taxon>
        <taxon>Strongyloidoidea</taxon>
        <taxon>Steinernematidae</taxon>
        <taxon>Steinernema</taxon>
    </lineage>
</organism>
<feature type="chain" id="PRO_5009312791" evidence="1">
    <location>
        <begin position="25"/>
        <end position="537"/>
    </location>
</feature>
<keyword evidence="2" id="KW-1185">Reference proteome</keyword>
<keyword evidence="1" id="KW-0732">Signal</keyword>
<accession>A0A1I7Z014</accession>
<reference evidence="3" key="1">
    <citation type="submission" date="2016-11" db="UniProtKB">
        <authorList>
            <consortium name="WormBaseParasite"/>
        </authorList>
    </citation>
    <scope>IDENTIFICATION</scope>
</reference>
<dbReference type="AlphaFoldDB" id="A0A1I7Z014"/>
<proteinExistence type="predicted"/>
<evidence type="ECO:0000313" key="3">
    <source>
        <dbReference type="WBParaSite" id="L893_g21408.t1"/>
    </source>
</evidence>
<name>A0A1I7Z014_9BILA</name>
<protein>
    <submittedName>
        <fullName evidence="3">MAM domain-containing protein</fullName>
    </submittedName>
</protein>